<dbReference type="RefSeq" id="WP_015511704.1">
    <property type="nucleotide sequence ID" value="NC_021007.1"/>
</dbReference>
<protein>
    <submittedName>
        <fullName evidence="2">Uncharacterized protein</fullName>
    </submittedName>
</protein>
<keyword evidence="1" id="KW-0472">Membrane</keyword>
<dbReference type="HOGENOM" id="CLU_3286611_0_0_14"/>
<proteinExistence type="predicted"/>
<dbReference type="KEGG" id="mhb:MHM_03210"/>
<reference evidence="2" key="1">
    <citation type="submission" date="2011-11" db="EMBL/GenBank/DDBJ databases">
        <title>Complete genome sequence of Candidatus Mycoplasma haemominutum.</title>
        <authorList>
            <person name="Barker E.N."/>
            <person name="Darby A.C."/>
            <person name="Helps C.R."/>
            <person name="Peters I.R."/>
            <person name="Hughes M.A."/>
            <person name="Radford A.D."/>
            <person name="Novacco M."/>
            <person name="Boretti F."/>
            <person name="Hofmann-Lehmann R."/>
            <person name="Tasker S."/>
        </authorList>
    </citation>
    <scope>NUCLEOTIDE SEQUENCE</scope>
    <source>
        <strain evidence="2">Birmingham 1</strain>
    </source>
</reference>
<accession>G8C3E1</accession>
<dbReference type="PATRIC" id="fig|1116213.3.peg.342"/>
<evidence type="ECO:0000313" key="2">
    <source>
        <dbReference type="EMBL" id="CCE66839.1"/>
    </source>
</evidence>
<dbReference type="AlphaFoldDB" id="G8C3E1"/>
<organism evidence="2">
    <name type="scientific">Candidatus Mycoplasma haematominutum 'Birmingham 1'</name>
    <dbReference type="NCBI Taxonomy" id="1116213"/>
    <lineage>
        <taxon>Bacteria</taxon>
        <taxon>Bacillati</taxon>
        <taxon>Mycoplasmatota</taxon>
        <taxon>Mollicutes</taxon>
        <taxon>Mycoplasmataceae</taxon>
        <taxon>Mycoplasma</taxon>
    </lineage>
</organism>
<sequence>MTSLGGIVKYISVLGVYFSGGLTPLIYHTVDTSTSGGGNP</sequence>
<gene>
    <name evidence="2" type="ORF">MHM_03210</name>
</gene>
<keyword evidence="1" id="KW-0812">Transmembrane</keyword>
<feature type="transmembrane region" description="Helical" evidence="1">
    <location>
        <begin position="7"/>
        <end position="27"/>
    </location>
</feature>
<evidence type="ECO:0000256" key="1">
    <source>
        <dbReference type="SAM" id="Phobius"/>
    </source>
</evidence>
<name>G8C3E1_9MOLU</name>
<keyword evidence="1" id="KW-1133">Transmembrane helix</keyword>
<dbReference type="EMBL" id="HE613254">
    <property type="protein sequence ID" value="CCE66839.1"/>
    <property type="molecule type" value="Genomic_DNA"/>
</dbReference>
<reference evidence="2" key="2">
    <citation type="submission" date="2011-11" db="EMBL/GenBank/DDBJ databases">
        <authorList>
            <person name="Barker E."/>
        </authorList>
    </citation>
    <scope>NUCLEOTIDE SEQUENCE</scope>
    <source>
        <strain evidence="2">Birmingham 1</strain>
    </source>
</reference>